<dbReference type="PROSITE" id="PS01130">
    <property type="entry name" value="SLC26A"/>
    <property type="match status" value="1"/>
</dbReference>
<dbReference type="GO" id="GO:0008271">
    <property type="term" value="F:secondary active sulfate transmembrane transporter activity"/>
    <property type="evidence" value="ECO:0007669"/>
    <property type="project" value="InterPro"/>
</dbReference>
<dbReference type="OrthoDB" id="288203at2759"/>
<dbReference type="Proteomes" id="UP000835052">
    <property type="component" value="Unassembled WGS sequence"/>
</dbReference>
<dbReference type="SUPFAM" id="SSF52091">
    <property type="entry name" value="SpoIIaa-like"/>
    <property type="match status" value="1"/>
</dbReference>
<protein>
    <recommendedName>
        <fullName evidence="6">STAS domain-containing protein</fullName>
    </recommendedName>
</protein>
<evidence type="ECO:0000313" key="7">
    <source>
        <dbReference type="EMBL" id="CAD6193717.1"/>
    </source>
</evidence>
<dbReference type="InterPro" id="IPR002645">
    <property type="entry name" value="STAS_dom"/>
</dbReference>
<evidence type="ECO:0000256" key="1">
    <source>
        <dbReference type="ARBA" id="ARBA00004141"/>
    </source>
</evidence>
<feature type="transmembrane region" description="Helical" evidence="5">
    <location>
        <begin position="255"/>
        <end position="274"/>
    </location>
</feature>
<reference evidence="7" key="1">
    <citation type="submission" date="2020-10" db="EMBL/GenBank/DDBJ databases">
        <authorList>
            <person name="Kikuchi T."/>
        </authorList>
    </citation>
    <scope>NUCLEOTIDE SEQUENCE</scope>
    <source>
        <strain evidence="7">NKZ352</strain>
    </source>
</reference>
<dbReference type="Pfam" id="PF01740">
    <property type="entry name" value="STAS"/>
    <property type="match status" value="1"/>
</dbReference>
<gene>
    <name evidence="7" type="ORF">CAUJ_LOCUS9636</name>
</gene>
<evidence type="ECO:0000256" key="5">
    <source>
        <dbReference type="SAM" id="Phobius"/>
    </source>
</evidence>
<feature type="transmembrane region" description="Helical" evidence="5">
    <location>
        <begin position="223"/>
        <end position="243"/>
    </location>
</feature>
<keyword evidence="2 5" id="KW-0812">Transmembrane</keyword>
<feature type="transmembrane region" description="Helical" evidence="5">
    <location>
        <begin position="380"/>
        <end position="413"/>
    </location>
</feature>
<keyword evidence="8" id="KW-1185">Reference proteome</keyword>
<dbReference type="Pfam" id="PF00916">
    <property type="entry name" value="Sulfate_transp"/>
    <property type="match status" value="1"/>
</dbReference>
<evidence type="ECO:0000256" key="3">
    <source>
        <dbReference type="ARBA" id="ARBA00022989"/>
    </source>
</evidence>
<feature type="transmembrane region" description="Helical" evidence="5">
    <location>
        <begin position="300"/>
        <end position="319"/>
    </location>
</feature>
<keyword evidence="4 5" id="KW-0472">Membrane</keyword>
<evidence type="ECO:0000313" key="8">
    <source>
        <dbReference type="Proteomes" id="UP000835052"/>
    </source>
</evidence>
<feature type="domain" description="STAS" evidence="6">
    <location>
        <begin position="480"/>
        <end position="578"/>
    </location>
</feature>
<dbReference type="EMBL" id="CAJGYM010000037">
    <property type="protein sequence ID" value="CAD6193717.1"/>
    <property type="molecule type" value="Genomic_DNA"/>
</dbReference>
<keyword evidence="3 5" id="KW-1133">Transmembrane helix</keyword>
<feature type="transmembrane region" description="Helical" evidence="5">
    <location>
        <begin position="434"/>
        <end position="462"/>
    </location>
</feature>
<organism evidence="7 8">
    <name type="scientific">Caenorhabditis auriculariae</name>
    <dbReference type="NCBI Taxonomy" id="2777116"/>
    <lineage>
        <taxon>Eukaryota</taxon>
        <taxon>Metazoa</taxon>
        <taxon>Ecdysozoa</taxon>
        <taxon>Nematoda</taxon>
        <taxon>Chromadorea</taxon>
        <taxon>Rhabditida</taxon>
        <taxon>Rhabditina</taxon>
        <taxon>Rhabditomorpha</taxon>
        <taxon>Rhabditoidea</taxon>
        <taxon>Rhabditidae</taxon>
        <taxon>Peloderinae</taxon>
        <taxon>Caenorhabditis</taxon>
    </lineage>
</organism>
<feature type="transmembrane region" description="Helical" evidence="5">
    <location>
        <begin position="66"/>
        <end position="91"/>
    </location>
</feature>
<dbReference type="PANTHER" id="PTHR11814">
    <property type="entry name" value="SULFATE TRANSPORTER"/>
    <property type="match status" value="1"/>
</dbReference>
<dbReference type="InterPro" id="IPR036513">
    <property type="entry name" value="STAS_dom_sf"/>
</dbReference>
<dbReference type="InterPro" id="IPR001902">
    <property type="entry name" value="SLC26A/SulP_fam"/>
</dbReference>
<dbReference type="NCBIfam" id="TIGR00815">
    <property type="entry name" value="sulP"/>
    <property type="match status" value="1"/>
</dbReference>
<evidence type="ECO:0000256" key="4">
    <source>
        <dbReference type="ARBA" id="ARBA00023136"/>
    </source>
</evidence>
<dbReference type="InterPro" id="IPR011547">
    <property type="entry name" value="SLC26A/SulP_dom"/>
</dbReference>
<evidence type="ECO:0000256" key="2">
    <source>
        <dbReference type="ARBA" id="ARBA00022692"/>
    </source>
</evidence>
<dbReference type="PROSITE" id="PS50801">
    <property type="entry name" value="STAS"/>
    <property type="match status" value="1"/>
</dbReference>
<evidence type="ECO:0000259" key="6">
    <source>
        <dbReference type="PROSITE" id="PS50801"/>
    </source>
</evidence>
<dbReference type="Gene3D" id="3.30.750.24">
    <property type="entry name" value="STAS domain"/>
    <property type="match status" value="1"/>
</dbReference>
<dbReference type="InterPro" id="IPR018045">
    <property type="entry name" value="S04_transporter_CS"/>
</dbReference>
<accession>A0A8S1HES2</accession>
<dbReference type="AlphaFoldDB" id="A0A8S1HES2"/>
<dbReference type="CDD" id="cd07042">
    <property type="entry name" value="STAS_SulP_like_sulfate_transporter"/>
    <property type="match status" value="1"/>
</dbReference>
<comment type="caution">
    <text evidence="7">The sequence shown here is derived from an EMBL/GenBank/DDBJ whole genome shotgun (WGS) entry which is preliminary data.</text>
</comment>
<comment type="subcellular location">
    <subcellularLocation>
        <location evidence="1">Membrane</location>
        <topology evidence="1">Multi-pass membrane protein</topology>
    </subcellularLocation>
</comment>
<feature type="transmembrane region" description="Helical" evidence="5">
    <location>
        <begin position="340"/>
        <end position="360"/>
    </location>
</feature>
<proteinExistence type="predicted"/>
<feature type="transmembrane region" description="Helical" evidence="5">
    <location>
        <begin position="145"/>
        <end position="169"/>
    </location>
</feature>
<name>A0A8S1HES2_9PELO</name>
<sequence>MKEVYIPCTTNEDNSSKWLSERKRNLYDFVPILDWLPKYKWKKWIQGDLIAGLTVGIMHVPQGMAYASLAGVAPIYGLYSSFFASIIYMMFGTSRHISIGVFAVASMMVGASKARLAPSHEELALSNRTSFPLGKYVEPLEFTSALTFMVGVLQIVLGLSRLGFLATYLSDPLVSGFTTGAAAHVFTSQLNKIFGVTLPRHEGVGMLLKMIHDVMYSLRQTNGVALVISIFGLIFLDVGRTYLNPLVKKYAPVPPPLELLLVIIGILMSVTFGLNENYNVSIVNTIPRGMPAPSIPRTDIMFLLLSDALCIAIVCYTFVMSMGKLFAKKHKYKTDATQELYAVGIMSIASSFFPVYPVGASLSRSSVCEMSGANTQFYNVFSSLLLLLVILFLGPLLEPLPMCILACIVIVSLKSLFLQVKELPRLWKICRYDFAIWVVACVATIVTDVTKGLLISVAFGLITVVIRQQWPSFTEEAVDDTPRTHIPPGVIIVKFDSPIHFVNVQYFIEKMTNTISKTPKQELLMGPEDRAILVDCSSIGYIDTMGLDALREVHSLAAKGNARIYYCAFNYGVREMIEDDEETSSDIPKTVFQPSIARACLELSRA</sequence>
<dbReference type="GO" id="GO:0016020">
    <property type="term" value="C:membrane"/>
    <property type="evidence" value="ECO:0007669"/>
    <property type="project" value="UniProtKB-SubCell"/>
</dbReference>